<dbReference type="HOGENOM" id="CLU_1745729_0_0_6"/>
<evidence type="ECO:0000313" key="1">
    <source>
        <dbReference type="EMBL" id="ENX23126.1"/>
    </source>
</evidence>
<dbReference type="Proteomes" id="UP000013173">
    <property type="component" value="Unassembled WGS sequence"/>
</dbReference>
<dbReference type="OrthoDB" id="6694456at2"/>
<protein>
    <submittedName>
        <fullName evidence="1">Uncharacterized protein</fullName>
    </submittedName>
</protein>
<dbReference type="AlphaFoldDB" id="N9PZJ5"/>
<evidence type="ECO:0000313" key="2">
    <source>
        <dbReference type="Proteomes" id="UP000013173"/>
    </source>
</evidence>
<reference evidence="1 2" key="1">
    <citation type="submission" date="2013-02" db="EMBL/GenBank/DDBJ databases">
        <title>The Genome Sequence of Acinetobacter sp. NIPH 2168.</title>
        <authorList>
            <consortium name="The Broad Institute Genome Sequencing Platform"/>
            <consortium name="The Broad Institute Genome Sequencing Center for Infectious Disease"/>
            <person name="Cerqueira G."/>
            <person name="Feldgarden M."/>
            <person name="Courvalin P."/>
            <person name="Perichon B."/>
            <person name="Grillot-Courvalin C."/>
            <person name="Clermont D."/>
            <person name="Rocha E."/>
            <person name="Yoon E.-J."/>
            <person name="Nemec A."/>
            <person name="Walker B."/>
            <person name="Young S.K."/>
            <person name="Zeng Q."/>
            <person name="Gargeya S."/>
            <person name="Fitzgerald M."/>
            <person name="Haas B."/>
            <person name="Abouelleil A."/>
            <person name="Alvarado L."/>
            <person name="Arachchi H.M."/>
            <person name="Berlin A.M."/>
            <person name="Chapman S.B."/>
            <person name="Dewar J."/>
            <person name="Goldberg J."/>
            <person name="Griggs A."/>
            <person name="Gujja S."/>
            <person name="Hansen M."/>
            <person name="Howarth C."/>
            <person name="Imamovic A."/>
            <person name="Larimer J."/>
            <person name="McCowan C."/>
            <person name="Murphy C."/>
            <person name="Neiman D."/>
            <person name="Pearson M."/>
            <person name="Priest M."/>
            <person name="Roberts A."/>
            <person name="Saif S."/>
            <person name="Shea T."/>
            <person name="Sisk P."/>
            <person name="Sykes S."/>
            <person name="Wortman J."/>
            <person name="Nusbaum C."/>
            <person name="Birren B."/>
        </authorList>
    </citation>
    <scope>NUCLEOTIDE SEQUENCE [LARGE SCALE GENOMIC DNA]</scope>
    <source>
        <strain evidence="1 2">NIPH 2168</strain>
    </source>
</reference>
<keyword evidence="2" id="KW-1185">Reference proteome</keyword>
<comment type="caution">
    <text evidence="1">The sequence shown here is derived from an EMBL/GenBank/DDBJ whole genome shotgun (WGS) entry which is preliminary data.</text>
</comment>
<proteinExistence type="predicted"/>
<dbReference type="RefSeq" id="WP_005258483.1">
    <property type="nucleotide sequence ID" value="NZ_BMDR01000004.1"/>
</dbReference>
<organism evidence="1 2">
    <name type="scientific">Acinetobacter vivianii</name>
    <dbReference type="NCBI Taxonomy" id="1776742"/>
    <lineage>
        <taxon>Bacteria</taxon>
        <taxon>Pseudomonadati</taxon>
        <taxon>Pseudomonadota</taxon>
        <taxon>Gammaproteobacteria</taxon>
        <taxon>Moraxellales</taxon>
        <taxon>Moraxellaceae</taxon>
        <taxon>Acinetobacter</taxon>
    </lineage>
</organism>
<accession>N9PZJ5</accession>
<gene>
    <name evidence="1" type="ORF">F892_02369</name>
</gene>
<dbReference type="EMBL" id="APRW01000009">
    <property type="protein sequence ID" value="ENX23126.1"/>
    <property type="molecule type" value="Genomic_DNA"/>
</dbReference>
<dbReference type="PATRIC" id="fig|1217706.3.peg.2307"/>
<name>N9PZJ5_9GAMM</name>
<dbReference type="GeneID" id="303683868"/>
<sequence>MSGVNKYEILNGSELKGLFFNSECGLLEDIHGPANGKVLFPIWFKKLDLWRGKIFHFSHQNGLTGMNRLGVLNTEILRYRFKGSIKKSLFFDKNVIVIDHNLEFNPNWVRRYHDELVKLEDQIYLGMSYYKKSKGLEFVSYFILDFSKL</sequence>